<dbReference type="SUPFAM" id="SSF52833">
    <property type="entry name" value="Thioredoxin-like"/>
    <property type="match status" value="1"/>
</dbReference>
<name>A0A8J7SG79_9RHOB</name>
<dbReference type="Gene3D" id="3.40.30.10">
    <property type="entry name" value="Glutaredoxin"/>
    <property type="match status" value="1"/>
</dbReference>
<keyword evidence="4" id="KW-1185">Reference proteome</keyword>
<dbReference type="Proteomes" id="UP000655420">
    <property type="component" value="Unassembled WGS sequence"/>
</dbReference>
<dbReference type="Pfam" id="PF03960">
    <property type="entry name" value="ArsC"/>
    <property type="match status" value="1"/>
</dbReference>
<evidence type="ECO:0000313" key="4">
    <source>
        <dbReference type="Proteomes" id="UP000655420"/>
    </source>
</evidence>
<dbReference type="RefSeq" id="WP_200611933.1">
    <property type="nucleotide sequence ID" value="NZ_JAEHHL010000009.1"/>
</dbReference>
<dbReference type="PROSITE" id="PS51353">
    <property type="entry name" value="ARSC"/>
    <property type="match status" value="1"/>
</dbReference>
<comment type="caution">
    <text evidence="3">The sequence shown here is derived from an EMBL/GenBank/DDBJ whole genome shotgun (WGS) entry which is preliminary data.</text>
</comment>
<comment type="similarity">
    <text evidence="1 2">Belongs to the ArsC family.</text>
</comment>
<evidence type="ECO:0000313" key="3">
    <source>
        <dbReference type="EMBL" id="MBK0400666.1"/>
    </source>
</evidence>
<organism evidence="3 4">
    <name type="scientific">Thermohalobaculum xanthum</name>
    <dbReference type="NCBI Taxonomy" id="2753746"/>
    <lineage>
        <taxon>Bacteria</taxon>
        <taxon>Pseudomonadati</taxon>
        <taxon>Pseudomonadota</taxon>
        <taxon>Alphaproteobacteria</taxon>
        <taxon>Rhodobacterales</taxon>
        <taxon>Paracoccaceae</taxon>
        <taxon>Thermohalobaculum</taxon>
    </lineage>
</organism>
<dbReference type="InterPro" id="IPR036249">
    <property type="entry name" value="Thioredoxin-like_sf"/>
</dbReference>
<dbReference type="EMBL" id="JAEHHL010000009">
    <property type="protein sequence ID" value="MBK0400666.1"/>
    <property type="molecule type" value="Genomic_DNA"/>
</dbReference>
<proteinExistence type="inferred from homology"/>
<dbReference type="PANTHER" id="PTHR30041">
    <property type="entry name" value="ARSENATE REDUCTASE"/>
    <property type="match status" value="1"/>
</dbReference>
<accession>A0A8J7SG79</accession>
<evidence type="ECO:0000256" key="2">
    <source>
        <dbReference type="PROSITE-ProRule" id="PRU01282"/>
    </source>
</evidence>
<gene>
    <name evidence="3" type="ORF">H0I76_15820</name>
</gene>
<reference evidence="3" key="1">
    <citation type="submission" date="2020-12" db="EMBL/GenBank/DDBJ databases">
        <title>Bacterial taxonomy.</title>
        <authorList>
            <person name="Pan X."/>
        </authorList>
    </citation>
    <scope>NUCLEOTIDE SEQUENCE</scope>
    <source>
        <strain evidence="3">M0105</strain>
    </source>
</reference>
<dbReference type="PANTHER" id="PTHR30041:SF8">
    <property type="entry name" value="PROTEIN YFFB"/>
    <property type="match status" value="1"/>
</dbReference>
<dbReference type="InterPro" id="IPR006660">
    <property type="entry name" value="Arsenate_reductase-like"/>
</dbReference>
<dbReference type="AlphaFoldDB" id="A0A8J7SG79"/>
<sequence>MTLYGLKACDTCRKALKALDGRDVAFVDVRADGVPPETLAGWIAKLGPDALVNRRSTTWRGLPEAERAQAETAQGAAALLARHPALMKRPVTVAGGALHVGWDSGVRAALGL</sequence>
<protein>
    <submittedName>
        <fullName evidence="3">Arsenate reductase</fullName>
    </submittedName>
</protein>
<evidence type="ECO:0000256" key="1">
    <source>
        <dbReference type="ARBA" id="ARBA00007198"/>
    </source>
</evidence>